<evidence type="ECO:0000256" key="3">
    <source>
        <dbReference type="ARBA" id="ARBA00009799"/>
    </source>
</evidence>
<dbReference type="PANTHER" id="PTHR11405:SF53">
    <property type="entry name" value="CARBAMOYL-PHOSPHATE SYNTHASE [AMMONIA], MITOCHONDRIAL"/>
    <property type="match status" value="1"/>
</dbReference>
<feature type="domain" description="ATP-grasp" evidence="15">
    <location>
        <begin position="82"/>
        <end position="273"/>
    </location>
</feature>
<evidence type="ECO:0000256" key="10">
    <source>
        <dbReference type="ARBA" id="ARBA00022840"/>
    </source>
</evidence>
<dbReference type="GO" id="GO:0005524">
    <property type="term" value="F:ATP binding"/>
    <property type="evidence" value="ECO:0007669"/>
    <property type="project" value="UniProtKB-UniRule"/>
</dbReference>
<comment type="caution">
    <text evidence="17">The sequence shown here is derived from an EMBL/GenBank/DDBJ whole genome shotgun (WGS) entry which is preliminary data.</text>
</comment>
<evidence type="ECO:0000256" key="4">
    <source>
        <dbReference type="ARBA" id="ARBA00022571"/>
    </source>
</evidence>
<comment type="similarity">
    <text evidence="3">Belongs to the CarB family.</text>
</comment>
<dbReference type="PANTHER" id="PTHR11405">
    <property type="entry name" value="CARBAMOYLTRANSFERASE FAMILY MEMBER"/>
    <property type="match status" value="1"/>
</dbReference>
<dbReference type="InterPro" id="IPR005483">
    <property type="entry name" value="CPSase_dom"/>
</dbReference>
<dbReference type="Gene3D" id="3.40.50.20">
    <property type="match status" value="1"/>
</dbReference>
<keyword evidence="10 14" id="KW-0067">ATP-binding</keyword>
<keyword evidence="9 14" id="KW-0547">Nucleotide-binding</keyword>
<evidence type="ECO:0000256" key="7">
    <source>
        <dbReference type="ARBA" id="ARBA00022723"/>
    </source>
</evidence>
<dbReference type="InterPro" id="IPR011761">
    <property type="entry name" value="ATP-grasp"/>
</dbReference>
<sequence length="486" mass="53853">VVNCNPETVSTDYDICNRLYFEELTLERILDISEFEKPKGVVTSVGGQTANNLTPKLADSGITLIGTNAVDVDRAENRSKFSQVLDRLHIRQPSWQTFTNITDAKNFALEVGYPVLVRPSYVLSGAAMKVVWSQTGLKKFVDEATIVSPDHPVVITKFMLDALEVDVDGICDGKNVAIGAIVEHIDSAGVHSGDAMMCIPPWRLSNKIIENITDSTNTIAKEFNIKGPFNLQFLVQNEQAYVIELNVRASRSMPFVSKFIKLNMIGLAAKAILGKDIPNIPQDMWLNTGLYGIKVPQFSFMQLEGADIVLGVEMQSTGEAACFGNSFYDALSKGLTSVGYNLPKTGSALVTIGGIENREKLLQTSALLINLGFKIFATETTAEFFEKELGDVKVVHKISEPERKPNISDLLYEKKIDFIINIPNTSTLEKYVGMLYDEYQIRRKSLELGIPVLSTIELAESFVKTLEWLQKNETSKEPLGSYKDVN</sequence>
<dbReference type="SMART" id="SM00851">
    <property type="entry name" value="MGS"/>
    <property type="match status" value="1"/>
</dbReference>
<comment type="pathway">
    <text evidence="1">Pyrimidine metabolism; UMP biosynthesis via de novo pathway; (S)-dihydroorotate from bicarbonate: step 1/3.</text>
</comment>
<dbReference type="Proteomes" id="UP000586694">
    <property type="component" value="Unassembled WGS sequence"/>
</dbReference>
<dbReference type="Pfam" id="PF25596">
    <property type="entry name" value="CPSase_L_D1"/>
    <property type="match status" value="1"/>
</dbReference>
<feature type="domain" description="MGS-like" evidence="16">
    <location>
        <begin position="340"/>
        <end position="486"/>
    </location>
</feature>
<keyword evidence="5" id="KW-0436">Ligase</keyword>
<dbReference type="InterPro" id="IPR005479">
    <property type="entry name" value="CPAse_ATP-bd"/>
</dbReference>
<dbReference type="GO" id="GO:0046872">
    <property type="term" value="F:metal ion binding"/>
    <property type="evidence" value="ECO:0007669"/>
    <property type="project" value="UniProtKB-KW"/>
</dbReference>
<dbReference type="GO" id="GO:0006541">
    <property type="term" value="P:glutamine metabolic process"/>
    <property type="evidence" value="ECO:0007669"/>
    <property type="project" value="TreeGrafter"/>
</dbReference>
<organism evidence="17 18">
    <name type="scientific">Marine Group I thaumarchaeote</name>
    <dbReference type="NCBI Taxonomy" id="2511932"/>
    <lineage>
        <taxon>Archaea</taxon>
        <taxon>Nitrososphaerota</taxon>
        <taxon>Marine Group I</taxon>
    </lineage>
</organism>
<dbReference type="FunFam" id="3.30.470.20:FF:000026">
    <property type="entry name" value="Carbamoyl-phosphate synthase large chain"/>
    <property type="match status" value="1"/>
</dbReference>
<dbReference type="Gene3D" id="3.30.1490.20">
    <property type="entry name" value="ATP-grasp fold, A domain"/>
    <property type="match status" value="1"/>
</dbReference>
<comment type="catalytic activity">
    <reaction evidence="12">
        <text>hydrogencarbonate + NH4(+) + 2 ATP = carbamoyl phosphate + 2 ADP + phosphate + 2 H(+)</text>
        <dbReference type="Rhea" id="RHEA:18029"/>
        <dbReference type="ChEBI" id="CHEBI:15378"/>
        <dbReference type="ChEBI" id="CHEBI:17544"/>
        <dbReference type="ChEBI" id="CHEBI:28938"/>
        <dbReference type="ChEBI" id="CHEBI:30616"/>
        <dbReference type="ChEBI" id="CHEBI:43474"/>
        <dbReference type="ChEBI" id="CHEBI:58228"/>
        <dbReference type="ChEBI" id="CHEBI:456216"/>
        <dbReference type="EC" id="6.3.4.16"/>
    </reaction>
</comment>
<proteinExistence type="inferred from homology"/>
<dbReference type="Pfam" id="PF02786">
    <property type="entry name" value="CPSase_L_D2"/>
    <property type="match status" value="1"/>
</dbReference>
<dbReference type="Gene3D" id="3.30.470.20">
    <property type="entry name" value="ATP-grasp fold, B domain"/>
    <property type="match status" value="1"/>
</dbReference>
<name>A0A7K4NG51_9ARCH</name>
<reference evidence="17 18" key="1">
    <citation type="journal article" date="2019" name="Environ. Microbiol.">
        <title>Genomics insights into ecotype formation of ammonia-oxidizing archaea in the deep ocean.</title>
        <authorList>
            <person name="Wang Y."/>
            <person name="Huang J.M."/>
            <person name="Cui G.J."/>
            <person name="Nunoura T."/>
            <person name="Takaki Y."/>
            <person name="Li W.L."/>
            <person name="Li J."/>
            <person name="Gao Z.M."/>
            <person name="Takai K."/>
            <person name="Zhang A.Q."/>
            <person name="Stepanauskas R."/>
        </authorList>
    </citation>
    <scope>NUCLEOTIDE SEQUENCE [LARGE SCALE GENOMIC DNA]</scope>
    <source>
        <strain evidence="17 18">L19b</strain>
    </source>
</reference>
<gene>
    <name evidence="17" type="ORF">HX802_06500</name>
</gene>
<feature type="non-terminal residue" evidence="17">
    <location>
        <position position="1"/>
    </location>
</feature>
<dbReference type="PROSITE" id="PS00866">
    <property type="entry name" value="CPSASE_1"/>
    <property type="match status" value="1"/>
</dbReference>
<evidence type="ECO:0000256" key="14">
    <source>
        <dbReference type="PROSITE-ProRule" id="PRU00409"/>
    </source>
</evidence>
<dbReference type="GO" id="GO:0005737">
    <property type="term" value="C:cytoplasm"/>
    <property type="evidence" value="ECO:0007669"/>
    <property type="project" value="TreeGrafter"/>
</dbReference>
<keyword evidence="6" id="KW-0028">Amino-acid biosynthesis</keyword>
<dbReference type="GO" id="GO:0006526">
    <property type="term" value="P:L-arginine biosynthetic process"/>
    <property type="evidence" value="ECO:0007669"/>
    <property type="project" value="UniProtKB-UniPathway"/>
</dbReference>
<evidence type="ECO:0000256" key="6">
    <source>
        <dbReference type="ARBA" id="ARBA00022605"/>
    </source>
</evidence>
<keyword evidence="4" id="KW-0055">Arginine biosynthesis</keyword>
<evidence type="ECO:0000256" key="12">
    <source>
        <dbReference type="ARBA" id="ARBA00047359"/>
    </source>
</evidence>
<dbReference type="Gene3D" id="3.40.50.1380">
    <property type="entry name" value="Methylglyoxal synthase-like domain"/>
    <property type="match status" value="1"/>
</dbReference>
<dbReference type="PROSITE" id="PS51855">
    <property type="entry name" value="MGS"/>
    <property type="match status" value="1"/>
</dbReference>
<evidence type="ECO:0000256" key="13">
    <source>
        <dbReference type="ARBA" id="ARBA00048816"/>
    </source>
</evidence>
<dbReference type="GO" id="GO:0004087">
    <property type="term" value="F:carbamoyl-phosphate synthase (ammonia) activity"/>
    <property type="evidence" value="ECO:0007669"/>
    <property type="project" value="UniProtKB-EC"/>
</dbReference>
<dbReference type="PRINTS" id="PR00098">
    <property type="entry name" value="CPSASE"/>
</dbReference>
<dbReference type="InterPro" id="IPR058047">
    <property type="entry name" value="CPSase_preATP-grasp"/>
</dbReference>
<dbReference type="FunFam" id="3.40.50.20:FF:000001">
    <property type="entry name" value="Carbamoyl-phosphate synthase large chain"/>
    <property type="match status" value="1"/>
</dbReference>
<dbReference type="InterPro" id="IPR011607">
    <property type="entry name" value="MGS-like_dom"/>
</dbReference>
<dbReference type="InterPro" id="IPR013815">
    <property type="entry name" value="ATP_grasp_subdomain_1"/>
</dbReference>
<keyword evidence="7" id="KW-0479">Metal-binding</keyword>
<evidence type="ECO:0000313" key="18">
    <source>
        <dbReference type="Proteomes" id="UP000586694"/>
    </source>
</evidence>
<dbReference type="EMBL" id="JACASU010000133">
    <property type="protein sequence ID" value="NWK00278.1"/>
    <property type="molecule type" value="Genomic_DNA"/>
</dbReference>
<dbReference type="GO" id="GO:0004088">
    <property type="term" value="F:carbamoyl-phosphate synthase (glutamine-hydrolyzing) activity"/>
    <property type="evidence" value="ECO:0007669"/>
    <property type="project" value="UniProtKB-EC"/>
</dbReference>
<evidence type="ECO:0000259" key="15">
    <source>
        <dbReference type="PROSITE" id="PS50975"/>
    </source>
</evidence>
<dbReference type="SUPFAM" id="SSF52440">
    <property type="entry name" value="PreATP-grasp domain"/>
    <property type="match status" value="1"/>
</dbReference>
<evidence type="ECO:0000256" key="1">
    <source>
        <dbReference type="ARBA" id="ARBA00004812"/>
    </source>
</evidence>
<keyword evidence="11" id="KW-0464">Manganese</keyword>
<evidence type="ECO:0000256" key="9">
    <source>
        <dbReference type="ARBA" id="ARBA00022741"/>
    </source>
</evidence>
<dbReference type="PROSITE" id="PS00867">
    <property type="entry name" value="CPSASE_2"/>
    <property type="match status" value="1"/>
</dbReference>
<comment type="catalytic activity">
    <reaction evidence="13">
        <text>hydrogencarbonate + L-glutamine + 2 ATP + H2O = carbamoyl phosphate + L-glutamate + 2 ADP + phosphate + 2 H(+)</text>
        <dbReference type="Rhea" id="RHEA:18633"/>
        <dbReference type="ChEBI" id="CHEBI:15377"/>
        <dbReference type="ChEBI" id="CHEBI:15378"/>
        <dbReference type="ChEBI" id="CHEBI:17544"/>
        <dbReference type="ChEBI" id="CHEBI:29985"/>
        <dbReference type="ChEBI" id="CHEBI:30616"/>
        <dbReference type="ChEBI" id="CHEBI:43474"/>
        <dbReference type="ChEBI" id="CHEBI:58228"/>
        <dbReference type="ChEBI" id="CHEBI:58359"/>
        <dbReference type="ChEBI" id="CHEBI:456216"/>
        <dbReference type="EC" id="6.3.5.5"/>
    </reaction>
</comment>
<dbReference type="Pfam" id="PF02142">
    <property type="entry name" value="MGS"/>
    <property type="match status" value="1"/>
</dbReference>
<dbReference type="UniPathway" id="UPA00068">
    <property type="reaction ID" value="UER00171"/>
</dbReference>
<evidence type="ECO:0000313" key="17">
    <source>
        <dbReference type="EMBL" id="NWK00278.1"/>
    </source>
</evidence>
<evidence type="ECO:0000256" key="11">
    <source>
        <dbReference type="ARBA" id="ARBA00023211"/>
    </source>
</evidence>
<keyword evidence="8" id="KW-0677">Repeat</keyword>
<accession>A0A7K4NG51</accession>
<evidence type="ECO:0000256" key="2">
    <source>
        <dbReference type="ARBA" id="ARBA00005077"/>
    </source>
</evidence>
<evidence type="ECO:0000259" key="16">
    <source>
        <dbReference type="PROSITE" id="PS51855"/>
    </source>
</evidence>
<dbReference type="InterPro" id="IPR016185">
    <property type="entry name" value="PreATP-grasp_dom_sf"/>
</dbReference>
<evidence type="ECO:0000256" key="8">
    <source>
        <dbReference type="ARBA" id="ARBA00022737"/>
    </source>
</evidence>
<evidence type="ECO:0000256" key="5">
    <source>
        <dbReference type="ARBA" id="ARBA00022598"/>
    </source>
</evidence>
<dbReference type="FunFam" id="3.30.1490.20:FF:000001">
    <property type="entry name" value="Carbamoyl-phosphate synthase large chain"/>
    <property type="match status" value="1"/>
</dbReference>
<dbReference type="AlphaFoldDB" id="A0A7K4NG51"/>
<protein>
    <submittedName>
        <fullName evidence="17">ATP-grasp domain-containing protein</fullName>
    </submittedName>
</protein>
<dbReference type="PROSITE" id="PS50975">
    <property type="entry name" value="ATP_GRASP"/>
    <property type="match status" value="1"/>
</dbReference>
<dbReference type="InterPro" id="IPR036914">
    <property type="entry name" value="MGS-like_dom_sf"/>
</dbReference>
<dbReference type="SUPFAM" id="SSF52335">
    <property type="entry name" value="Methylglyoxal synthase-like"/>
    <property type="match status" value="1"/>
</dbReference>
<dbReference type="SUPFAM" id="SSF56059">
    <property type="entry name" value="Glutathione synthetase ATP-binding domain-like"/>
    <property type="match status" value="1"/>
</dbReference>
<comment type="pathway">
    <text evidence="2">Amino-acid biosynthesis; L-arginine biosynthesis; carbamoyl phosphate from bicarbonate: step 1/1.</text>
</comment>